<name>A0A2G1W7E1_9BACT</name>
<dbReference type="OrthoDB" id="291085at2"/>
<dbReference type="Proteomes" id="UP000225740">
    <property type="component" value="Unassembled WGS sequence"/>
</dbReference>
<dbReference type="InterPro" id="IPR028013">
    <property type="entry name" value="DUF4437"/>
</dbReference>
<dbReference type="CDD" id="cd06989">
    <property type="entry name" value="cupin_DRT102"/>
    <property type="match status" value="1"/>
</dbReference>
<dbReference type="AlphaFoldDB" id="A0A2G1W7E1"/>
<evidence type="ECO:0000313" key="1">
    <source>
        <dbReference type="EMBL" id="PHQ34947.1"/>
    </source>
</evidence>
<dbReference type="Pfam" id="PF14499">
    <property type="entry name" value="DUF4437"/>
    <property type="match status" value="1"/>
</dbReference>
<dbReference type="InterPro" id="IPR014710">
    <property type="entry name" value="RmlC-like_jellyroll"/>
</dbReference>
<organism evidence="1 2">
    <name type="scientific">Rhodopirellula bahusiensis</name>
    <dbReference type="NCBI Taxonomy" id="2014065"/>
    <lineage>
        <taxon>Bacteria</taxon>
        <taxon>Pseudomonadati</taxon>
        <taxon>Planctomycetota</taxon>
        <taxon>Planctomycetia</taxon>
        <taxon>Pirellulales</taxon>
        <taxon>Pirellulaceae</taxon>
        <taxon>Rhodopirellula</taxon>
    </lineage>
</organism>
<accession>A0A2G1W7E1</accession>
<dbReference type="EMBL" id="NIZW01000009">
    <property type="protein sequence ID" value="PHQ34947.1"/>
    <property type="molecule type" value="Genomic_DNA"/>
</dbReference>
<evidence type="ECO:0000313" key="2">
    <source>
        <dbReference type="Proteomes" id="UP000225740"/>
    </source>
</evidence>
<protein>
    <recommendedName>
        <fullName evidence="3">DUF4437 domain-containing protein</fullName>
    </recommendedName>
</protein>
<keyword evidence="2" id="KW-1185">Reference proteome</keyword>
<reference evidence="1 2" key="1">
    <citation type="submission" date="2017-06" db="EMBL/GenBank/DDBJ databases">
        <title>Description of Rhodopirellula bahusiensis sp. nov.</title>
        <authorList>
            <person name="Kizina J."/>
            <person name="Harder J."/>
        </authorList>
    </citation>
    <scope>NUCLEOTIDE SEQUENCE [LARGE SCALE GENOMIC DNA]</scope>
    <source>
        <strain evidence="1 2">SWK21</strain>
    </source>
</reference>
<dbReference type="GeneID" id="90608995"/>
<sequence length="298" mass="32054">MSIFRHSKNVAACLSFTFVSLAPLFAWSIEPIVSSKVTTPSNTTTEVVLASEVQWQSLNPLRGDQAPQAGTLWGDQNKDESSGFLVKFRDGFSSPPHIHNITYRGVVIGGGLFNDDPSAEPMWMPAGSYWMQPAGEVHITAARGASIAFLEIQSGPYLVMPPKEAFDEGERPLNLDASNMVWLDSSTTNWIDASAQTISGGGPKLSFLWGNPDAGQVNGTLVKLPAGFVGKLTNDSETFRAVVIQGQAKLYDATASDITPLTTGSYFGSRGSVEHTISTDEEALLYIRTEGDFGIVSK</sequence>
<dbReference type="InterPro" id="IPR011051">
    <property type="entry name" value="RmlC_Cupin_sf"/>
</dbReference>
<evidence type="ECO:0008006" key="3">
    <source>
        <dbReference type="Google" id="ProtNLM"/>
    </source>
</evidence>
<dbReference type="RefSeq" id="WP_099261246.1">
    <property type="nucleotide sequence ID" value="NZ_NIZW01000009.1"/>
</dbReference>
<dbReference type="Gene3D" id="2.60.120.10">
    <property type="entry name" value="Jelly Rolls"/>
    <property type="match status" value="2"/>
</dbReference>
<proteinExistence type="predicted"/>
<comment type="caution">
    <text evidence="1">The sequence shown here is derived from an EMBL/GenBank/DDBJ whole genome shotgun (WGS) entry which is preliminary data.</text>
</comment>
<dbReference type="SUPFAM" id="SSF51182">
    <property type="entry name" value="RmlC-like cupins"/>
    <property type="match status" value="1"/>
</dbReference>
<gene>
    <name evidence="1" type="ORF">CEE69_12795</name>
</gene>